<organism evidence="2 3">
    <name type="scientific">Diatraea saccharalis</name>
    <name type="common">sugarcane borer</name>
    <dbReference type="NCBI Taxonomy" id="40085"/>
    <lineage>
        <taxon>Eukaryota</taxon>
        <taxon>Metazoa</taxon>
        <taxon>Ecdysozoa</taxon>
        <taxon>Arthropoda</taxon>
        <taxon>Hexapoda</taxon>
        <taxon>Insecta</taxon>
        <taxon>Pterygota</taxon>
        <taxon>Neoptera</taxon>
        <taxon>Endopterygota</taxon>
        <taxon>Lepidoptera</taxon>
        <taxon>Glossata</taxon>
        <taxon>Ditrysia</taxon>
        <taxon>Pyraloidea</taxon>
        <taxon>Crambidae</taxon>
        <taxon>Crambinae</taxon>
        <taxon>Diatraea</taxon>
    </lineage>
</organism>
<dbReference type="EMBL" id="OU893344">
    <property type="protein sequence ID" value="CAG9785327.1"/>
    <property type="molecule type" value="Genomic_DNA"/>
</dbReference>
<evidence type="ECO:0000256" key="1">
    <source>
        <dbReference type="SAM" id="Phobius"/>
    </source>
</evidence>
<reference evidence="2" key="2">
    <citation type="submission" date="2022-10" db="EMBL/GenBank/DDBJ databases">
        <authorList>
            <consortium name="ENA_rothamsted_submissions"/>
            <consortium name="culmorum"/>
            <person name="King R."/>
        </authorList>
    </citation>
    <scope>NUCLEOTIDE SEQUENCE</scope>
</reference>
<sequence length="1310" mass="150832">MSSESSVSFSASSRIRQFGLYRTIDARTEEFLKQSRKRQVKQGCVCATISTAITVTVVITVFLVYVETGINRDSSKQPITKSNWIGLINDSTSSSFDEKFSKSKLNFDRATIKLLPLLIKALKQNRFLEKIIEDYSSPSPVYERRVTTESILKKNIFINKNSWMKKPTSRLYAIEYKTSPILFTYNNANTKLAYFTKIRKIRDYNRIMQYFEKSNTDKDNDHTLSMYSDDYNSVTKKTLNSKVDSPLKTVKTYSNQPSSKRLKPLQIISNSKNNKNEIVGCKCEPSQLSMLLNKILSSLQTFLPGFKLNLEQKISTNSTPNKTKRINTKLIEKKKTTLPLHLSEFDNIFQVQDKISSIEFKSKLRKENLTTEIIDRDCGANINFKSDMNATDEKETPSTLTTVKQSAEPTEYKKPLFLTQPISTSPTSVLDILQTKNLITTTRKYVSQYSKKNIGKINSQHSNKYPIVKPTLNQEMKPFFNSYYPTITEKINYLDASSIELFKSKILPSRYHSNLKTFTVGPRLRNYHLPTINKTTQPPPKLFLHETTYKFNKTSVVSNLRIGENVTEKKELINSTPFIAQEDYKHESQSNESLYFYYQAYTPSTKRTNVKSTLNGKKNRYNFNIHTSKTEEIESTNDNDYQEENYFKPTESMTSLPLTVINNTVVILLIYEYAVAIESSLVQVKRKAIRRANINVTNDNPVADRLDRSYFGFDQDYYERMPLLVNAMQENTYVDSTVEIVPEEKQSNLFLRKLKPGPKISKDLFKPYQLRRTSPRPFIFEYKSPTPVPFSRTYGSKSWIESYRNAQRLQNIQQVIKYLEKTINAKIGDMYTVPTNKQIAFTGVYIEPKNNNKTPLSGTGEADLNIVGENSERVDIYKSNHKSDPLFKYKPDNPGEVNLLADSFLRFSPTFFESENYKLPIFRPIPDQKKRCIGNSCENIDHSKIGTQTGLSEKLIPDSSIFSKPKSFSVMLNLFPIKSDVKNENTKNKDKLRPNSDKIYISTSKPLIFFKKKTRIPVGRRTIPVKRPRLLSQNKVSSHNAEHESDLPMINHKPLSSSMIVQINLYTPEKSSETTTEMSNLKYFFNNSQSTTTTTHANHFVPISPYTTEIPIYLSTTQVEDFHVGSSGIVPIEARTLPPPPPLLLPATTTTTVPSIFDVTLSSTEGAWYTKPPDILKFSHEDARISDEYRIYRESEYQDNKVLNRRNSRDKIDFHDIEQQTILTILENDNITTTAETVIEKDDSRLNETITTTTQINGHYRNMYRYSKILNTLLDPNSEINRKRRLSLLAKGFRRPDFSLSYTEIKRSKT</sequence>
<name>A0A9N9QXG3_9NEOP</name>
<gene>
    <name evidence="2" type="ORF">DIATSA_LOCUS3369</name>
</gene>
<accession>A0A9N9QXG3</accession>
<dbReference type="OrthoDB" id="7492905at2759"/>
<evidence type="ECO:0000313" key="3">
    <source>
        <dbReference type="Proteomes" id="UP001153714"/>
    </source>
</evidence>
<reference evidence="2" key="1">
    <citation type="submission" date="2021-12" db="EMBL/GenBank/DDBJ databases">
        <authorList>
            <person name="King R."/>
        </authorList>
    </citation>
    <scope>NUCLEOTIDE SEQUENCE</scope>
</reference>
<proteinExistence type="predicted"/>
<keyword evidence="1" id="KW-0812">Transmembrane</keyword>
<feature type="transmembrane region" description="Helical" evidence="1">
    <location>
        <begin position="43"/>
        <end position="66"/>
    </location>
</feature>
<keyword evidence="1" id="KW-1133">Transmembrane helix</keyword>
<keyword evidence="3" id="KW-1185">Reference proteome</keyword>
<dbReference type="Proteomes" id="UP001153714">
    <property type="component" value="Chromosome 13"/>
</dbReference>
<evidence type="ECO:0000313" key="2">
    <source>
        <dbReference type="EMBL" id="CAG9785327.1"/>
    </source>
</evidence>
<keyword evidence="1" id="KW-0472">Membrane</keyword>
<protein>
    <submittedName>
        <fullName evidence="2">Uncharacterized protein</fullName>
    </submittedName>
</protein>